<dbReference type="RefSeq" id="WP_119323558.1">
    <property type="nucleotide sequence ID" value="NZ_AP025739.1"/>
</dbReference>
<organism evidence="1 2">
    <name type="scientific">Capsulimonas corticalis</name>
    <dbReference type="NCBI Taxonomy" id="2219043"/>
    <lineage>
        <taxon>Bacteria</taxon>
        <taxon>Bacillati</taxon>
        <taxon>Armatimonadota</taxon>
        <taxon>Armatimonadia</taxon>
        <taxon>Capsulimonadales</taxon>
        <taxon>Capsulimonadaceae</taxon>
        <taxon>Capsulimonas</taxon>
    </lineage>
</organism>
<dbReference type="AlphaFoldDB" id="A0A402D206"/>
<sequence length="173" mass="19583">MLNSFLKKPLFSLCAVAAVLLSPHTLKAAAPSADRVATETAIKVIYDDINADFNRRDLSHMMAYFTPDYTEIDEKGTRHTKEQAREGYQKQLGQITTIQSHYTIQSVTPTPAGTLVEMHLHSDGTGQKRILFAKLHGSFTSDLQVRDLWVNTPDGWRIQHRQTLQNDLKVHPR</sequence>
<keyword evidence="2" id="KW-1185">Reference proteome</keyword>
<reference evidence="1 2" key="1">
    <citation type="journal article" date="2019" name="Int. J. Syst. Evol. Microbiol.">
        <title>Capsulimonas corticalis gen. nov., sp. nov., an aerobic capsulated bacterium, of a novel bacterial order, Capsulimonadales ord. nov., of the class Armatimonadia of the phylum Armatimonadetes.</title>
        <authorList>
            <person name="Li J."/>
            <person name="Kudo C."/>
            <person name="Tonouchi A."/>
        </authorList>
    </citation>
    <scope>NUCLEOTIDE SEQUENCE [LARGE SCALE GENOMIC DNA]</scope>
    <source>
        <strain evidence="1 2">AX-7</strain>
    </source>
</reference>
<protein>
    <submittedName>
        <fullName evidence="1">Uncharacterized protein</fullName>
    </submittedName>
</protein>
<dbReference type="Gene3D" id="3.10.450.50">
    <property type="match status" value="1"/>
</dbReference>
<dbReference type="KEGG" id="ccot:CCAX7_21560"/>
<dbReference type="InterPro" id="IPR027843">
    <property type="entry name" value="DUF4440"/>
</dbReference>
<name>A0A402D206_9BACT</name>
<evidence type="ECO:0000313" key="2">
    <source>
        <dbReference type="Proteomes" id="UP000287394"/>
    </source>
</evidence>
<dbReference type="EMBL" id="AP025739">
    <property type="protein sequence ID" value="BDI30105.1"/>
    <property type="molecule type" value="Genomic_DNA"/>
</dbReference>
<proteinExistence type="predicted"/>
<evidence type="ECO:0000313" key="1">
    <source>
        <dbReference type="EMBL" id="BDI30105.1"/>
    </source>
</evidence>
<gene>
    <name evidence="1" type="ORF">CCAX7_21560</name>
</gene>
<dbReference type="SUPFAM" id="SSF54427">
    <property type="entry name" value="NTF2-like"/>
    <property type="match status" value="1"/>
</dbReference>
<dbReference type="Pfam" id="PF14534">
    <property type="entry name" value="DUF4440"/>
    <property type="match status" value="1"/>
</dbReference>
<accession>A0A402D206</accession>
<dbReference type="InterPro" id="IPR032710">
    <property type="entry name" value="NTF2-like_dom_sf"/>
</dbReference>
<dbReference type="OrthoDB" id="1492465at2"/>
<dbReference type="Proteomes" id="UP000287394">
    <property type="component" value="Chromosome"/>
</dbReference>